<evidence type="ECO:0000256" key="3">
    <source>
        <dbReference type="ARBA" id="ARBA00022833"/>
    </source>
</evidence>
<feature type="compositionally biased region" description="Basic and acidic residues" evidence="5">
    <location>
        <begin position="718"/>
        <end position="728"/>
    </location>
</feature>
<sequence length="909" mass="101914">MKVFVFVVDRLKELIKCNRYQVAPAELEALLLAHPEIADAAKSLSKLNIDFAQPKQQVYSKLLRPSFVTVRAMSESQTALKNQPQSSASSGKKQALISSSDKNASTLENAGVSVTSKVETLTHFPEMASFILYLLQLDGRVKSLHPNIHGGILAGRDVDHHMEALNEHGIEKCPFLQCLHFSIILNGHRGRVETMNSSTRLLSLLSPPPLFLLRALRLSNLRRLHRLASPHPSVISPNLRSLSLPVSPPPFIHTTPLGRFHTHRVRLSASDSAPSYHHQLPEWGELLQSLSKAGYFSDSALTSESQKEFFPEFPDELIPPSLACLALARDRPELLAMVSRRDVEVVVENGKPFLFREGPDSLKRMSLYLTSGDILDVDKASTVDLMRLLLSCVVDFASSEGRKHHEGENVKSSVRNLLREIAKMSFRTPESNVHGTRQHQFSGGNGQGLGSFQKNNEMKRGDWICSRCSGMNFARNVKCFQCDEARPKRQLTGSEWECPQCDFYNYGRNIACLRCDCKRPGDVSLNSANSAKDPELERRLVENEEKAQRWFSKVAQGGSDANSVDTDEDFPEIMPLRKGVNRYVVNTRKTPLERRLSNAAETDGTKTNRNLNEILGSTSSFASRSDDKNASSQIVNSGFVPFVPLPSDMFAKKPDKEESLTANNQMAGVSEDKSSASLVGKETDEPERDEKESEEKPARWLKRITELHSVSDLQEETSPEKMPMRKGENQFVVSRKKDRSLTSPANKRRISVETKDSDFVPFVPFPPDYFAKHKQPKETTTTTTDSIPVPVQEETGEPSRNNPEPMAGKMRNGKSLEGSLVKEPDLLDMSEEAKAERWFKRVAEIKNISELSQIPDEDFPSIMPMRKGVNRFVISKRKTPLERRLASQRQQINPPPITDHDPARRGDTT</sequence>
<evidence type="ECO:0000259" key="6">
    <source>
        <dbReference type="PROSITE" id="PS50199"/>
    </source>
</evidence>
<evidence type="ECO:0000313" key="7">
    <source>
        <dbReference type="EMBL" id="KAG5403345.1"/>
    </source>
</evidence>
<comment type="caution">
    <text evidence="7">The sequence shown here is derived from an EMBL/GenBank/DDBJ whole genome shotgun (WGS) entry which is preliminary data.</text>
</comment>
<feature type="compositionally biased region" description="Basic and acidic residues" evidence="5">
    <location>
        <begin position="650"/>
        <end position="659"/>
    </location>
</feature>
<evidence type="ECO:0000256" key="4">
    <source>
        <dbReference type="PROSITE-ProRule" id="PRU00322"/>
    </source>
</evidence>
<dbReference type="InterPro" id="IPR045851">
    <property type="entry name" value="AMP-bd_C_sf"/>
</dbReference>
<feature type="compositionally biased region" description="Basic and acidic residues" evidence="5">
    <location>
        <begin position="898"/>
        <end position="909"/>
    </location>
</feature>
<dbReference type="Proteomes" id="UP000823674">
    <property type="component" value="Chromosome A03"/>
</dbReference>
<dbReference type="InterPro" id="IPR001876">
    <property type="entry name" value="Znf_RanBP2"/>
</dbReference>
<keyword evidence="8" id="KW-1185">Reference proteome</keyword>
<keyword evidence="1" id="KW-0479">Metal-binding</keyword>
<reference evidence="7 8" key="1">
    <citation type="submission" date="2021-03" db="EMBL/GenBank/DDBJ databases">
        <authorList>
            <person name="King G.J."/>
            <person name="Bancroft I."/>
            <person name="Baten A."/>
            <person name="Bloomfield J."/>
            <person name="Borpatragohain P."/>
            <person name="He Z."/>
            <person name="Irish N."/>
            <person name="Irwin J."/>
            <person name="Liu K."/>
            <person name="Mauleon R.P."/>
            <person name="Moore J."/>
            <person name="Morris R."/>
            <person name="Ostergaard L."/>
            <person name="Wang B."/>
            <person name="Wells R."/>
        </authorList>
    </citation>
    <scope>NUCLEOTIDE SEQUENCE [LARGE SCALE GENOMIC DNA]</scope>
    <source>
        <strain evidence="7">R-o-18</strain>
        <tissue evidence="7">Leaf</tissue>
    </source>
</reference>
<dbReference type="Gene3D" id="3.30.300.30">
    <property type="match status" value="1"/>
</dbReference>
<dbReference type="PANTHER" id="PTHR23111:SF30">
    <property type="entry name" value="ZINC FINGER PROTEIN VAR3, CHLOROPLASTIC"/>
    <property type="match status" value="1"/>
</dbReference>
<gene>
    <name evidence="7" type="primary">A03p008800.1_BraROA</name>
    <name evidence="7" type="ORF">IGI04_009464</name>
</gene>
<keyword evidence="2 4" id="KW-0863">Zinc-finger</keyword>
<proteinExistence type="predicted"/>
<dbReference type="Gene3D" id="3.40.50.1380">
    <property type="entry name" value="Methylglyoxal synthase-like domain"/>
    <property type="match status" value="1"/>
</dbReference>
<feature type="region of interest" description="Disordered" evidence="5">
    <location>
        <begin position="769"/>
        <end position="824"/>
    </location>
</feature>
<dbReference type="SUPFAM" id="SSF56801">
    <property type="entry name" value="Acetyl-CoA synthetase-like"/>
    <property type="match status" value="1"/>
</dbReference>
<dbReference type="SUPFAM" id="SSF52335">
    <property type="entry name" value="Methylglyoxal synthase-like"/>
    <property type="match status" value="1"/>
</dbReference>
<name>A0ABQ7MZW4_BRACM</name>
<feature type="region of interest" description="Disordered" evidence="5">
    <location>
        <begin position="650"/>
        <end position="749"/>
    </location>
</feature>
<keyword evidence="3" id="KW-0862">Zinc</keyword>
<evidence type="ECO:0000313" key="8">
    <source>
        <dbReference type="Proteomes" id="UP000823674"/>
    </source>
</evidence>
<organism evidence="7 8">
    <name type="scientific">Brassica rapa subsp. trilocularis</name>
    <dbReference type="NCBI Taxonomy" id="1813537"/>
    <lineage>
        <taxon>Eukaryota</taxon>
        <taxon>Viridiplantae</taxon>
        <taxon>Streptophyta</taxon>
        <taxon>Embryophyta</taxon>
        <taxon>Tracheophyta</taxon>
        <taxon>Spermatophyta</taxon>
        <taxon>Magnoliopsida</taxon>
        <taxon>eudicotyledons</taxon>
        <taxon>Gunneridae</taxon>
        <taxon>Pentapetalae</taxon>
        <taxon>rosids</taxon>
        <taxon>malvids</taxon>
        <taxon>Brassicales</taxon>
        <taxon>Brassicaceae</taxon>
        <taxon>Brassiceae</taxon>
        <taxon>Brassica</taxon>
    </lineage>
</organism>
<dbReference type="SUPFAM" id="SSF90209">
    <property type="entry name" value="Ran binding protein zinc finger-like"/>
    <property type="match status" value="1"/>
</dbReference>
<feature type="domain" description="RanBP2-type" evidence="6">
    <location>
        <begin position="459"/>
        <end position="488"/>
    </location>
</feature>
<dbReference type="InterPro" id="IPR036914">
    <property type="entry name" value="MGS-like_dom_sf"/>
</dbReference>
<dbReference type="EMBL" id="JADBGQ010000003">
    <property type="protein sequence ID" value="KAG5403345.1"/>
    <property type="molecule type" value="Genomic_DNA"/>
</dbReference>
<feature type="domain" description="RanBP2-type" evidence="6">
    <location>
        <begin position="491"/>
        <end position="521"/>
    </location>
</feature>
<protein>
    <recommendedName>
        <fullName evidence="6">RanBP2-type domain-containing protein</fullName>
    </recommendedName>
</protein>
<accession>A0ABQ7MZW4</accession>
<dbReference type="PANTHER" id="PTHR23111">
    <property type="entry name" value="ZINC FINGER PROTEIN"/>
    <property type="match status" value="1"/>
</dbReference>
<dbReference type="Gene3D" id="2.30.30.380">
    <property type="entry name" value="Zn-finger domain of Sec23/24"/>
    <property type="match status" value="1"/>
</dbReference>
<evidence type="ECO:0000256" key="1">
    <source>
        <dbReference type="ARBA" id="ARBA00022723"/>
    </source>
</evidence>
<dbReference type="PROSITE" id="PS01358">
    <property type="entry name" value="ZF_RANBP2_1"/>
    <property type="match status" value="2"/>
</dbReference>
<evidence type="ECO:0000256" key="5">
    <source>
        <dbReference type="SAM" id="MobiDB-lite"/>
    </source>
</evidence>
<dbReference type="InterPro" id="IPR036443">
    <property type="entry name" value="Znf_RanBP2_sf"/>
</dbReference>
<evidence type="ECO:0000256" key="2">
    <source>
        <dbReference type="ARBA" id="ARBA00022771"/>
    </source>
</evidence>
<dbReference type="SMART" id="SM00547">
    <property type="entry name" value="ZnF_RBZ"/>
    <property type="match status" value="2"/>
</dbReference>
<dbReference type="PROSITE" id="PS50199">
    <property type="entry name" value="ZF_RANBP2_2"/>
    <property type="match status" value="2"/>
</dbReference>
<dbReference type="Pfam" id="PF00641">
    <property type="entry name" value="Zn_ribbon_RanBP"/>
    <property type="match status" value="2"/>
</dbReference>
<dbReference type="Gene3D" id="4.10.1060.10">
    <property type="entry name" value="Zinc finger, RanBP2-type"/>
    <property type="match status" value="1"/>
</dbReference>
<feature type="region of interest" description="Disordered" evidence="5">
    <location>
        <begin position="877"/>
        <end position="909"/>
    </location>
</feature>
<feature type="compositionally biased region" description="Basic and acidic residues" evidence="5">
    <location>
        <begin position="688"/>
        <end position="706"/>
    </location>
</feature>